<dbReference type="Proteomes" id="UP000650533">
    <property type="component" value="Chromosome 11"/>
</dbReference>
<feature type="domain" description="F-box" evidence="1">
    <location>
        <begin position="56"/>
        <end position="102"/>
    </location>
</feature>
<dbReference type="SUPFAM" id="SSF81383">
    <property type="entry name" value="F-box domain"/>
    <property type="match status" value="1"/>
</dbReference>
<name>A0A8H8P178_9AGAM</name>
<evidence type="ECO:0000313" key="2">
    <source>
        <dbReference type="EMBL" id="QRW23866.1"/>
    </source>
</evidence>
<protein>
    <submittedName>
        <fullName evidence="2">F-box protein</fullName>
    </submittedName>
</protein>
<reference evidence="2" key="1">
    <citation type="submission" date="2020-05" db="EMBL/GenBank/DDBJ databases">
        <title>Evolutionary and genomic comparisons of hybrid uninucleate and nonhybrid Rhizoctonia fungi.</title>
        <authorList>
            <person name="Li C."/>
            <person name="Chen X."/>
        </authorList>
    </citation>
    <scope>NUCLEOTIDE SEQUENCE</scope>
    <source>
        <strain evidence="2">AG-1 IA</strain>
    </source>
</reference>
<gene>
    <name evidence="2" type="ORF">RhiXN_10190</name>
</gene>
<organism evidence="2 3">
    <name type="scientific">Rhizoctonia solani</name>
    <dbReference type="NCBI Taxonomy" id="456999"/>
    <lineage>
        <taxon>Eukaryota</taxon>
        <taxon>Fungi</taxon>
        <taxon>Dikarya</taxon>
        <taxon>Basidiomycota</taxon>
        <taxon>Agaricomycotina</taxon>
        <taxon>Agaricomycetes</taxon>
        <taxon>Cantharellales</taxon>
        <taxon>Ceratobasidiaceae</taxon>
        <taxon>Rhizoctonia</taxon>
    </lineage>
</organism>
<dbReference type="Pfam" id="PF12937">
    <property type="entry name" value="F-box-like"/>
    <property type="match status" value="1"/>
</dbReference>
<dbReference type="GeneID" id="67032469"/>
<dbReference type="Gene3D" id="1.20.1280.50">
    <property type="match status" value="1"/>
</dbReference>
<dbReference type="KEGG" id="rsx:RhiXN_10190"/>
<dbReference type="SMART" id="SM00256">
    <property type="entry name" value="FBOX"/>
    <property type="match status" value="1"/>
</dbReference>
<accession>A0A8H8P178</accession>
<dbReference type="RefSeq" id="XP_043184103.1">
    <property type="nucleotide sequence ID" value="XM_043330006.1"/>
</dbReference>
<evidence type="ECO:0000259" key="1">
    <source>
        <dbReference type="PROSITE" id="PS50181"/>
    </source>
</evidence>
<proteinExistence type="predicted"/>
<sequence>MGPELVTNAKTGSRNYTRFPRLCVSYYSLAAKIAIGCLDQRRRSALLYARVLPHKMTFLDILPTESIIHILLLLPPTDIITCKVVCHRLFEIIRESPELQYLLQLDILGYAPPLNPLNDLSFGDKIRVLQRKHPARPNQMQLQDMSPHAVKFESVGPLSANIRYSGGVLAVGKPSIDVTRQLQLYQLASNNKRTDFSSFVLHDLGVETHDFRFDPDLDLLVLLERVNTLVDDDTDLEMRFHLRSLSTGRLHPLAPIPVLTSTFKFTTTYNEGGFQICGKHISVLCYTNSRLDNSSPKMCVWDWTTGELITSTEVPGKEFAFISENAFVVPASRYKWAGSDTIGSLLVYTITDTHPGNRARHIASLRLPATSAGPCHSQCHFIATCLPPSPIVLDGHLVMMPPKRVYEIGPSSHYLCLHIRAFNIENLHGQMANGMLFIPASSIHHILNSITNKHLPPKHYTWEGWASGTSWINTRILRRSPNCIFGHRAALLSFDHKERGWRVFLYDLRASVRGLKMEEFLKNEDEGPFFSDKYLNRIFSDAGAGIPGPTVVNSFLVSEGEEWDTHTDSIPPVLAVDDERIITYDERQLRGLPELHVYEI</sequence>
<dbReference type="EMBL" id="CP059668">
    <property type="protein sequence ID" value="QRW23866.1"/>
    <property type="molecule type" value="Genomic_DNA"/>
</dbReference>
<dbReference type="CDD" id="cd09917">
    <property type="entry name" value="F-box_SF"/>
    <property type="match status" value="1"/>
</dbReference>
<dbReference type="PROSITE" id="PS50181">
    <property type="entry name" value="FBOX"/>
    <property type="match status" value="1"/>
</dbReference>
<dbReference type="InterPro" id="IPR001810">
    <property type="entry name" value="F-box_dom"/>
</dbReference>
<evidence type="ECO:0000313" key="3">
    <source>
        <dbReference type="Proteomes" id="UP000650533"/>
    </source>
</evidence>
<dbReference type="InterPro" id="IPR036047">
    <property type="entry name" value="F-box-like_dom_sf"/>
</dbReference>
<dbReference type="AlphaFoldDB" id="A0A8H8P178"/>